<evidence type="ECO:0000256" key="2">
    <source>
        <dbReference type="ARBA" id="ARBA00022448"/>
    </source>
</evidence>
<keyword evidence="5 7" id="KW-1133">Transmembrane helix</keyword>
<reference evidence="8" key="1">
    <citation type="submission" date="2011-05" db="EMBL/GenBank/DDBJ databases">
        <title>Complete sequence of Thermoanaerobacterium xylanolyticum LX-11.</title>
        <authorList>
            <consortium name="US DOE Joint Genome Institute"/>
            <person name="Lucas S."/>
            <person name="Han J."/>
            <person name="Lapidus A."/>
            <person name="Cheng J.-F."/>
            <person name="Goodwin L."/>
            <person name="Pitluck S."/>
            <person name="Peters L."/>
            <person name="Mikhailova N."/>
            <person name="Lu M."/>
            <person name="Han C."/>
            <person name="Tapia R."/>
            <person name="Land M."/>
            <person name="Hauser L."/>
            <person name="Kyrpides N."/>
            <person name="Ivanova N."/>
            <person name="Pagani I."/>
            <person name="Hemme C."/>
            <person name="Woyke T."/>
        </authorList>
    </citation>
    <scope>NUCLEOTIDE SEQUENCE</scope>
    <source>
        <strain evidence="8">LX-11</strain>
    </source>
</reference>
<gene>
    <name evidence="8" type="ordered locus">Thexy_1594</name>
</gene>
<comment type="subcellular location">
    <subcellularLocation>
        <location evidence="1">Membrane</location>
        <topology evidence="1">Multi-pass membrane protein</topology>
    </subcellularLocation>
</comment>
<feature type="transmembrane region" description="Helical" evidence="7">
    <location>
        <begin position="97"/>
        <end position="115"/>
    </location>
</feature>
<keyword evidence="3" id="KW-1003">Cell membrane</keyword>
<evidence type="ECO:0000256" key="5">
    <source>
        <dbReference type="ARBA" id="ARBA00022989"/>
    </source>
</evidence>
<dbReference type="GO" id="GO:0016020">
    <property type="term" value="C:membrane"/>
    <property type="evidence" value="ECO:0007669"/>
    <property type="project" value="UniProtKB-SubCell"/>
</dbReference>
<evidence type="ECO:0000256" key="1">
    <source>
        <dbReference type="ARBA" id="ARBA00004141"/>
    </source>
</evidence>
<feature type="transmembrane region" description="Helical" evidence="7">
    <location>
        <begin position="63"/>
        <end position="85"/>
    </location>
</feature>
<dbReference type="RefSeq" id="WP_013788361.1">
    <property type="nucleotide sequence ID" value="NC_015555.1"/>
</dbReference>
<dbReference type="GO" id="GO:0055085">
    <property type="term" value="P:transmembrane transport"/>
    <property type="evidence" value="ECO:0007669"/>
    <property type="project" value="InterPro"/>
</dbReference>
<evidence type="ECO:0000256" key="7">
    <source>
        <dbReference type="SAM" id="Phobius"/>
    </source>
</evidence>
<keyword evidence="4 7" id="KW-0812">Transmembrane</keyword>
<evidence type="ECO:0000313" key="8">
    <source>
        <dbReference type="EMBL" id="AEF17625.1"/>
    </source>
</evidence>
<dbReference type="InterPro" id="IPR004776">
    <property type="entry name" value="Mem_transp_PIN-like"/>
</dbReference>
<dbReference type="HOGENOM" id="CLU_056175_6_1_9"/>
<feature type="transmembrane region" description="Helical" evidence="7">
    <location>
        <begin position="197"/>
        <end position="217"/>
    </location>
</feature>
<feature type="transmembrane region" description="Helical" evidence="7">
    <location>
        <begin position="229"/>
        <end position="247"/>
    </location>
</feature>
<feature type="transmembrane region" description="Helical" evidence="7">
    <location>
        <begin position="253"/>
        <end position="272"/>
    </location>
</feature>
<dbReference type="STRING" id="858215.Thexy_1594"/>
<organism evidence="8 9">
    <name type="scientific">Thermoanaerobacterium xylanolyticum (strain ATCC 49914 / DSM 7097 / LX-11)</name>
    <dbReference type="NCBI Taxonomy" id="858215"/>
    <lineage>
        <taxon>Bacteria</taxon>
        <taxon>Bacillati</taxon>
        <taxon>Bacillota</taxon>
        <taxon>Clostridia</taxon>
        <taxon>Thermoanaerobacterales</taxon>
        <taxon>Thermoanaerobacteraceae</taxon>
        <taxon>Thermoanaerobacterium</taxon>
    </lineage>
</organism>
<feature type="transmembrane region" description="Helical" evidence="7">
    <location>
        <begin position="284"/>
        <end position="303"/>
    </location>
</feature>
<feature type="transmembrane region" description="Helical" evidence="7">
    <location>
        <begin position="36"/>
        <end position="57"/>
    </location>
</feature>
<feature type="transmembrane region" description="Helical" evidence="7">
    <location>
        <begin position="127"/>
        <end position="149"/>
    </location>
</feature>
<keyword evidence="9" id="KW-1185">Reference proteome</keyword>
<name>F6BHM6_THEXL</name>
<keyword evidence="2" id="KW-0813">Transport</keyword>
<evidence type="ECO:0000256" key="3">
    <source>
        <dbReference type="ARBA" id="ARBA00022475"/>
    </source>
</evidence>
<dbReference type="KEGG" id="txy:Thexy_1594"/>
<evidence type="ECO:0000313" key="9">
    <source>
        <dbReference type="Proteomes" id="UP000007239"/>
    </source>
</evidence>
<feature type="transmembrane region" description="Helical" evidence="7">
    <location>
        <begin position="6"/>
        <end position="24"/>
    </location>
</feature>
<feature type="transmembrane region" description="Helical" evidence="7">
    <location>
        <begin position="170"/>
        <end position="191"/>
    </location>
</feature>
<evidence type="ECO:0000256" key="6">
    <source>
        <dbReference type="ARBA" id="ARBA00023136"/>
    </source>
</evidence>
<dbReference type="PANTHER" id="PTHR36838">
    <property type="entry name" value="AUXIN EFFLUX CARRIER FAMILY PROTEIN"/>
    <property type="match status" value="1"/>
</dbReference>
<proteinExistence type="predicted"/>
<dbReference type="EMBL" id="CP002739">
    <property type="protein sequence ID" value="AEF17625.1"/>
    <property type="molecule type" value="Genomic_DNA"/>
</dbReference>
<dbReference type="AlphaFoldDB" id="F6BHM6"/>
<dbReference type="eggNOG" id="COG0679">
    <property type="taxonomic scope" value="Bacteria"/>
</dbReference>
<dbReference type="PANTHER" id="PTHR36838:SF3">
    <property type="entry name" value="TRANSPORTER AUXIN EFFLUX CARRIER EC FAMILY"/>
    <property type="match status" value="1"/>
</dbReference>
<evidence type="ECO:0000256" key="4">
    <source>
        <dbReference type="ARBA" id="ARBA00022692"/>
    </source>
</evidence>
<dbReference type="Proteomes" id="UP000007239">
    <property type="component" value="Chromosome"/>
</dbReference>
<sequence length="306" mass="34141">MSQIVILQKIAISIIIIFFGYAVKKMKFLPAETGKVINSFIIYITLPASIAKVFLTTKVNTNLFVLTLSGFAFGFITFLVGFLAFRNANLKRETKGTLIISLCGYNIGLFAFPFIQQIYGNNGLLHIAMFDMGNSFNVFGVAYIAAYAFSQSDKVDLKKVFKKILYFVPFDTYIIAFILNVIGIKFPSLIVNLAEQISMPNTTLALFVIGYFLDFNLEKDEILSLLKGLAIKYAPGIALFFVLPLFFNTASMTIKTIMLGTIMPTALVAVIYSDERNLNTKLASIFITTTTIVAIVFMSIIMVKWH</sequence>
<accession>F6BHM6</accession>
<protein>
    <submittedName>
        <fullName evidence="8">Auxin Efflux Carrier</fullName>
    </submittedName>
</protein>
<dbReference type="Pfam" id="PF03547">
    <property type="entry name" value="Mem_trans"/>
    <property type="match status" value="1"/>
</dbReference>
<keyword evidence="6 7" id="KW-0472">Membrane</keyword>